<dbReference type="InterPro" id="IPR043145">
    <property type="entry name" value="Znf_ZZ_sf"/>
</dbReference>
<dbReference type="GO" id="GO:0008270">
    <property type="term" value="F:zinc ion binding"/>
    <property type="evidence" value="ECO:0007669"/>
    <property type="project" value="UniProtKB-KW"/>
</dbReference>
<name>A0A484FZT5_COLOR</name>
<feature type="compositionally biased region" description="Basic and acidic residues" evidence="8">
    <location>
        <begin position="1187"/>
        <end position="1213"/>
    </location>
</feature>
<evidence type="ECO:0000256" key="3">
    <source>
        <dbReference type="ARBA" id="ARBA00022771"/>
    </source>
</evidence>
<feature type="compositionally biased region" description="Acidic residues" evidence="8">
    <location>
        <begin position="1401"/>
        <end position="1422"/>
    </location>
</feature>
<evidence type="ECO:0000259" key="9">
    <source>
        <dbReference type="PROSITE" id="PS50135"/>
    </source>
</evidence>
<feature type="repeat" description="ANK" evidence="6">
    <location>
        <begin position="775"/>
        <end position="807"/>
    </location>
</feature>
<feature type="repeat" description="ANK" evidence="6">
    <location>
        <begin position="1114"/>
        <end position="1146"/>
    </location>
</feature>
<keyword evidence="5 6" id="KW-0040">ANK repeat</keyword>
<dbReference type="SUPFAM" id="SSF57850">
    <property type="entry name" value="RING/U-box"/>
    <property type="match status" value="1"/>
</dbReference>
<organism evidence="10 11">
    <name type="scientific">Colletotrichum orbiculare (strain 104-T / ATCC 96160 / CBS 514.97 / LARS 414 / MAFF 240422)</name>
    <name type="common">Cucumber anthracnose fungus</name>
    <name type="synonym">Colletotrichum lagenarium</name>
    <dbReference type="NCBI Taxonomy" id="1213857"/>
    <lineage>
        <taxon>Eukaryota</taxon>
        <taxon>Fungi</taxon>
        <taxon>Dikarya</taxon>
        <taxon>Ascomycota</taxon>
        <taxon>Pezizomycotina</taxon>
        <taxon>Sordariomycetes</taxon>
        <taxon>Hypocreomycetidae</taxon>
        <taxon>Glomerellales</taxon>
        <taxon>Glomerellaceae</taxon>
        <taxon>Colletotrichum</taxon>
        <taxon>Colletotrichum orbiculare species complex</taxon>
    </lineage>
</organism>
<keyword evidence="4" id="KW-0862">Zinc</keyword>
<dbReference type="PANTHER" id="PTHR24198:SF165">
    <property type="entry name" value="ANKYRIN REPEAT-CONTAINING PROTEIN-RELATED"/>
    <property type="match status" value="1"/>
</dbReference>
<evidence type="ECO:0000313" key="11">
    <source>
        <dbReference type="Proteomes" id="UP000014480"/>
    </source>
</evidence>
<keyword evidence="1" id="KW-0479">Metal-binding</keyword>
<dbReference type="PRINTS" id="PR01415">
    <property type="entry name" value="ANKYRIN"/>
</dbReference>
<dbReference type="OrthoDB" id="341259at2759"/>
<feature type="repeat" description="ANK" evidence="6">
    <location>
        <begin position="1218"/>
        <end position="1252"/>
    </location>
</feature>
<evidence type="ECO:0000256" key="5">
    <source>
        <dbReference type="ARBA" id="ARBA00023043"/>
    </source>
</evidence>
<feature type="compositionally biased region" description="Basic and acidic residues" evidence="8">
    <location>
        <begin position="19"/>
        <end position="30"/>
    </location>
</feature>
<evidence type="ECO:0000313" key="10">
    <source>
        <dbReference type="EMBL" id="TDZ23433.1"/>
    </source>
</evidence>
<feature type="compositionally biased region" description="Acidic residues" evidence="8">
    <location>
        <begin position="1378"/>
        <end position="1390"/>
    </location>
</feature>
<evidence type="ECO:0000256" key="7">
    <source>
        <dbReference type="PROSITE-ProRule" id="PRU00228"/>
    </source>
</evidence>
<dbReference type="SUPFAM" id="SSF48403">
    <property type="entry name" value="Ankyrin repeat"/>
    <property type="match status" value="3"/>
</dbReference>
<feature type="region of interest" description="Disordered" evidence="8">
    <location>
        <begin position="1177"/>
        <end position="1213"/>
    </location>
</feature>
<evidence type="ECO:0000256" key="2">
    <source>
        <dbReference type="ARBA" id="ARBA00022737"/>
    </source>
</evidence>
<protein>
    <submittedName>
        <fullName evidence="10">Ankyrin-3</fullName>
    </submittedName>
</protein>
<dbReference type="PROSITE" id="PS50297">
    <property type="entry name" value="ANK_REP_REGION"/>
    <property type="match status" value="8"/>
</dbReference>
<gene>
    <name evidence="10" type="primary">ANK3-2</name>
    <name evidence="10" type="ORF">Cob_v003706</name>
</gene>
<dbReference type="CDD" id="cd02249">
    <property type="entry name" value="ZZ"/>
    <property type="match status" value="1"/>
</dbReference>
<keyword evidence="2" id="KW-0677">Repeat</keyword>
<feature type="repeat" description="ANK" evidence="6">
    <location>
        <begin position="939"/>
        <end position="972"/>
    </location>
</feature>
<dbReference type="Proteomes" id="UP000014480">
    <property type="component" value="Unassembled WGS sequence"/>
</dbReference>
<dbReference type="InterPro" id="IPR002110">
    <property type="entry name" value="Ankyrin_rpt"/>
</dbReference>
<feature type="domain" description="ZZ-type" evidence="9">
    <location>
        <begin position="1307"/>
        <end position="1364"/>
    </location>
</feature>
<keyword evidence="11" id="KW-1185">Reference proteome</keyword>
<reference evidence="11" key="2">
    <citation type="journal article" date="2019" name="Mol. Plant Microbe Interact.">
        <title>Genome sequence resources for four phytopathogenic fungi from the Colletotrichum orbiculare species complex.</title>
        <authorList>
            <person name="Gan P."/>
            <person name="Tsushima A."/>
            <person name="Narusaka M."/>
            <person name="Narusaka Y."/>
            <person name="Takano Y."/>
            <person name="Kubo Y."/>
            <person name="Shirasu K."/>
        </authorList>
    </citation>
    <scope>GENOME REANNOTATION</scope>
    <source>
        <strain evidence="11">104-T / ATCC 96160 / CBS 514.97 / LARS 414 / MAFF 240422</strain>
    </source>
</reference>
<feature type="compositionally biased region" description="Basic and acidic residues" evidence="8">
    <location>
        <begin position="1391"/>
        <end position="1400"/>
    </location>
</feature>
<dbReference type="PANTHER" id="PTHR24198">
    <property type="entry name" value="ANKYRIN REPEAT AND PROTEIN KINASE DOMAIN-CONTAINING PROTEIN"/>
    <property type="match status" value="1"/>
</dbReference>
<feature type="repeat" description="ANK" evidence="6">
    <location>
        <begin position="873"/>
        <end position="905"/>
    </location>
</feature>
<dbReference type="Pfam" id="PF12796">
    <property type="entry name" value="Ank_2"/>
    <property type="match status" value="6"/>
</dbReference>
<feature type="repeat" description="ANK" evidence="6">
    <location>
        <begin position="1085"/>
        <end position="1113"/>
    </location>
</feature>
<keyword evidence="3 7" id="KW-0863">Zinc-finger</keyword>
<dbReference type="PROSITE" id="PS50088">
    <property type="entry name" value="ANK_REPEAT"/>
    <property type="match status" value="9"/>
</dbReference>
<reference evidence="11" key="1">
    <citation type="journal article" date="2013" name="New Phytol.">
        <title>Comparative genomic and transcriptomic analyses reveal the hemibiotrophic stage shift of Colletotrichum fungi.</title>
        <authorList>
            <person name="Gan P."/>
            <person name="Ikeda K."/>
            <person name="Irieda H."/>
            <person name="Narusaka M."/>
            <person name="O'Connell R.J."/>
            <person name="Narusaka Y."/>
            <person name="Takano Y."/>
            <person name="Kubo Y."/>
            <person name="Shirasu K."/>
        </authorList>
    </citation>
    <scope>NUCLEOTIDE SEQUENCE [LARGE SCALE GENOMIC DNA]</scope>
    <source>
        <strain evidence="11">104-T / ATCC 96160 / CBS 514.97 / LARS 414 / MAFF 240422</strain>
    </source>
</reference>
<dbReference type="Gene3D" id="3.30.60.90">
    <property type="match status" value="1"/>
</dbReference>
<dbReference type="PROSITE" id="PS50135">
    <property type="entry name" value="ZF_ZZ_2"/>
    <property type="match status" value="1"/>
</dbReference>
<feature type="repeat" description="ANK" evidence="6">
    <location>
        <begin position="656"/>
        <end position="688"/>
    </location>
</feature>
<dbReference type="InterPro" id="IPR000433">
    <property type="entry name" value="Znf_ZZ"/>
</dbReference>
<accession>A0A484FZT5</accession>
<feature type="region of interest" description="Disordered" evidence="8">
    <location>
        <begin position="1"/>
        <end position="33"/>
    </location>
</feature>
<sequence length="1422" mass="156268">MSAQASTGAGVHEAEEAESSEKLTPDESIQRPKFGLLPEHPLEASHTTDVIVIHGVCLTSWVSDFQNGSWEPLEGPKASTSWVNQLFKDSRLLHYHYDIRGADDTNADVLNRGGVEREAQKLLDALLKTRAEREKKGPIVFVSHDIGGIILKKALALSALDLQKYEDIFSNTTVLVFLGCPHRGDAAILEEFIDELLHLPQCSLNGHRVETVSNLSLTAREVNAEFLDTKLFFRTSVFNIHGKTLSDTQSKTPSGIIFNAEGPYEFSIEAPGHHVNLGQGEESVPLEAMKKYIEDRTNVVEPFENHGPGGYKETFFYNFDAENRTFNTFQNFLASILCQIVGRKAKDNEWGTVWNTFATHHAWTSHDLDRLFKTYYLKEGDIRSGIYFIGCAEECEEATRDALLDFIHSVLEPSEYPVKFVILTQANDEKLEAGLSSSWISLSLADFGVASVKEDQERAEIDNHTGWLLVTRPMLASSKDKIGDLLKTCSGQLAKTFVQWIGRSPLICIPPSEGTLQSSVLHLAVRSGNTKMVQFVIDAKSDPDERAGESQSSPLHAASTYGDANMIRLLIAAGADKEITDTYAARPIHIALDWGMLLATEALLEAGAEADPQEVGPEPKVTAWTVRTLAEAASNGLDGCVRILLDKGVDIKGMLNSRSALWYAALRGRLDVCRRLLEKGADPNECPEDYGPLLIKVVELDEDTEKILSLLRLLVDAGADVSVVDPSPDWRRNALTRAATLNKKDVVEFLLDKGANPDLGAFADCGVLTELGTDAVQTALYCAAWNGHIDIAKLLIDRGSNIHLQSQKKWTAFLAAYDNAELVKLLLEKGADINSVCSSGTIVHLASRNSHVKTLKVLLEHNPKPDLEIEQSDGLTALCVACQEGEVEIAKLLLVAGANKNHQTSGGDYPLKLCVVAGFGRVVRTLLSFQPDLTICDQGGNTILHQILNHGPSVSIFEMLLMAGANINAQNKDGETPLIVAAKVRNDDLFTFLLDRGADASITRPGQDSLLHVAASSGVWEIFKAVVDAGLTVPLATAEQAPGTLLYNAASSYKFEGKMKILEYLVGEAKLPVNENCTGKLWQYALHAAAVAEDDAAVRYLVEKGADVRAVDTTGRTALHLAAYKCNGIAVDVLLRHGADPLARTKMGMLPIHFAAAHLTNSEGVDRLIREFAGLPVDSEDPQIHPSDQRETAAGKSVAPKEGDKSRVQAHVNDRDGDGWTPLMWAAKNNYNNTHVLRSLLDHGADVWYREESSDRRWTPLKISRYYGAMPEIYELLEPEDKTRTRTDGSLEKWNDEIHQTREADYKTGYWCNHCCTLICGKRWHCLDCSHSFDLCYKCSANKDVLHGGAFSGHNFEAVEPEYTDPEPVSEQGRNTENGEEADEIKDGEDDPVKGGRETNEGEDIADMINLDDENNTDSDED</sequence>
<comment type="caution">
    <text evidence="10">The sequence shown here is derived from an EMBL/GenBank/DDBJ whole genome shotgun (WGS) entry which is preliminary data.</text>
</comment>
<evidence type="ECO:0000256" key="4">
    <source>
        <dbReference type="ARBA" id="ARBA00022833"/>
    </source>
</evidence>
<dbReference type="Gene3D" id="1.25.40.20">
    <property type="entry name" value="Ankyrin repeat-containing domain"/>
    <property type="match status" value="4"/>
</dbReference>
<evidence type="ECO:0000256" key="8">
    <source>
        <dbReference type="SAM" id="MobiDB-lite"/>
    </source>
</evidence>
<feature type="repeat" description="ANK" evidence="6">
    <location>
        <begin position="550"/>
        <end position="582"/>
    </location>
</feature>
<dbReference type="SMART" id="SM00248">
    <property type="entry name" value="ANK"/>
    <property type="match status" value="18"/>
</dbReference>
<feature type="repeat" description="ANK" evidence="6">
    <location>
        <begin position="973"/>
        <end position="1005"/>
    </location>
</feature>
<dbReference type="InterPro" id="IPR036770">
    <property type="entry name" value="Ankyrin_rpt-contain_sf"/>
</dbReference>
<evidence type="ECO:0000256" key="6">
    <source>
        <dbReference type="PROSITE-ProRule" id="PRU00023"/>
    </source>
</evidence>
<evidence type="ECO:0000256" key="1">
    <source>
        <dbReference type="ARBA" id="ARBA00022723"/>
    </source>
</evidence>
<dbReference type="EMBL" id="AMCV02000006">
    <property type="protein sequence ID" value="TDZ23433.1"/>
    <property type="molecule type" value="Genomic_DNA"/>
</dbReference>
<dbReference type="Pfam" id="PF00023">
    <property type="entry name" value="Ank"/>
    <property type="match status" value="1"/>
</dbReference>
<proteinExistence type="predicted"/>
<feature type="region of interest" description="Disordered" evidence="8">
    <location>
        <begin position="1361"/>
        <end position="1422"/>
    </location>
</feature>
<dbReference type="STRING" id="1213857.A0A484FZT5"/>